<sequence>MLASIFTVALAATGTLAAHTINFTSNCPSAIMQIPGHGVYRTGKYTFNGDVNGGIASAGRSCSQDGVPCSSVEFTLNGKYSTGDITLIPPHKYSARAAFQMTPGGSSAVCDNANCGPKNAFYKPDDYSAQRYDPSPNAGINIQITC</sequence>
<organism evidence="2 3">
    <name type="scientific">Botryobasidium botryosum (strain FD-172 SS1)</name>
    <dbReference type="NCBI Taxonomy" id="930990"/>
    <lineage>
        <taxon>Eukaryota</taxon>
        <taxon>Fungi</taxon>
        <taxon>Dikarya</taxon>
        <taxon>Basidiomycota</taxon>
        <taxon>Agaricomycotina</taxon>
        <taxon>Agaricomycetes</taxon>
        <taxon>Cantharellales</taxon>
        <taxon>Botryobasidiaceae</taxon>
        <taxon>Botryobasidium</taxon>
    </lineage>
</organism>
<evidence type="ECO:0000313" key="2">
    <source>
        <dbReference type="EMBL" id="KDQ07326.1"/>
    </source>
</evidence>
<accession>A0A067M702</accession>
<dbReference type="InParanoid" id="A0A067M702"/>
<evidence type="ECO:0000313" key="3">
    <source>
        <dbReference type="Proteomes" id="UP000027195"/>
    </source>
</evidence>
<dbReference type="STRING" id="930990.A0A067M702"/>
<dbReference type="AlphaFoldDB" id="A0A067M702"/>
<feature type="signal peptide" evidence="1">
    <location>
        <begin position="1"/>
        <end position="17"/>
    </location>
</feature>
<keyword evidence="1" id="KW-0732">Signal</keyword>
<dbReference type="EMBL" id="KL198109">
    <property type="protein sequence ID" value="KDQ07326.1"/>
    <property type="molecule type" value="Genomic_DNA"/>
</dbReference>
<reference evidence="3" key="1">
    <citation type="journal article" date="2014" name="Proc. Natl. Acad. Sci. U.S.A.">
        <title>Extensive sampling of basidiomycete genomes demonstrates inadequacy of the white-rot/brown-rot paradigm for wood decay fungi.</title>
        <authorList>
            <person name="Riley R."/>
            <person name="Salamov A.A."/>
            <person name="Brown D.W."/>
            <person name="Nagy L.G."/>
            <person name="Floudas D."/>
            <person name="Held B.W."/>
            <person name="Levasseur A."/>
            <person name="Lombard V."/>
            <person name="Morin E."/>
            <person name="Otillar R."/>
            <person name="Lindquist E.A."/>
            <person name="Sun H."/>
            <person name="LaButti K.M."/>
            <person name="Schmutz J."/>
            <person name="Jabbour D."/>
            <person name="Luo H."/>
            <person name="Baker S.E."/>
            <person name="Pisabarro A.G."/>
            <person name="Walton J.D."/>
            <person name="Blanchette R.A."/>
            <person name="Henrissat B."/>
            <person name="Martin F."/>
            <person name="Cullen D."/>
            <person name="Hibbett D.S."/>
            <person name="Grigoriev I.V."/>
        </authorList>
    </citation>
    <scope>NUCLEOTIDE SEQUENCE [LARGE SCALE GENOMIC DNA]</scope>
    <source>
        <strain evidence="3">FD-172 SS1</strain>
    </source>
</reference>
<dbReference type="Proteomes" id="UP000027195">
    <property type="component" value="Unassembled WGS sequence"/>
</dbReference>
<proteinExistence type="predicted"/>
<protein>
    <submittedName>
        <fullName evidence="2">Uncharacterized protein</fullName>
    </submittedName>
</protein>
<evidence type="ECO:0000256" key="1">
    <source>
        <dbReference type="SAM" id="SignalP"/>
    </source>
</evidence>
<dbReference type="HOGENOM" id="CLU_118873_1_0_1"/>
<name>A0A067M702_BOTB1</name>
<keyword evidence="3" id="KW-1185">Reference proteome</keyword>
<feature type="chain" id="PRO_5001641151" evidence="1">
    <location>
        <begin position="18"/>
        <end position="146"/>
    </location>
</feature>
<dbReference type="OrthoDB" id="3342934at2759"/>
<gene>
    <name evidence="2" type="ORF">BOTBODRAFT_38854</name>
</gene>